<dbReference type="Gene3D" id="3.30.450.40">
    <property type="match status" value="1"/>
</dbReference>
<protein>
    <submittedName>
        <fullName evidence="7">Transcription antitermination regulator</fullName>
    </submittedName>
</protein>
<evidence type="ECO:0000256" key="4">
    <source>
        <dbReference type="ARBA" id="ARBA00023163"/>
    </source>
</evidence>
<dbReference type="InterPro" id="IPR029016">
    <property type="entry name" value="GAF-like_dom_sf"/>
</dbReference>
<evidence type="ECO:0000313" key="7">
    <source>
        <dbReference type="EMBL" id="GGO87718.1"/>
    </source>
</evidence>
<dbReference type="Gene3D" id="1.10.10.10">
    <property type="entry name" value="Winged helix-like DNA-binding domain superfamily/Winged helix DNA-binding domain"/>
    <property type="match status" value="1"/>
</dbReference>
<dbReference type="Proteomes" id="UP000641932">
    <property type="component" value="Unassembled WGS sequence"/>
</dbReference>
<dbReference type="Pfam" id="PF03861">
    <property type="entry name" value="ANTAR"/>
    <property type="match status" value="1"/>
</dbReference>
<comment type="caution">
    <text evidence="7">The sequence shown here is derived from an EMBL/GenBank/DDBJ whole genome shotgun (WGS) entry which is preliminary data.</text>
</comment>
<evidence type="ECO:0000256" key="3">
    <source>
        <dbReference type="ARBA" id="ARBA00023015"/>
    </source>
</evidence>
<evidence type="ECO:0000259" key="6">
    <source>
        <dbReference type="PROSITE" id="PS50921"/>
    </source>
</evidence>
<reference evidence="7" key="1">
    <citation type="journal article" date="2014" name="Int. J. Syst. Evol. Microbiol.">
        <title>Complete genome sequence of Corynebacterium casei LMG S-19264T (=DSM 44701T), isolated from a smear-ripened cheese.</title>
        <authorList>
            <consortium name="US DOE Joint Genome Institute (JGI-PGF)"/>
            <person name="Walter F."/>
            <person name="Albersmeier A."/>
            <person name="Kalinowski J."/>
            <person name="Ruckert C."/>
        </authorList>
    </citation>
    <scope>NUCLEOTIDE SEQUENCE</scope>
    <source>
        <strain evidence="7">CGMCC 4.7201</strain>
    </source>
</reference>
<evidence type="ECO:0000256" key="2">
    <source>
        <dbReference type="ARBA" id="ARBA00022777"/>
    </source>
</evidence>
<dbReference type="InterPro" id="IPR012074">
    <property type="entry name" value="GAF_ANTAR"/>
</dbReference>
<dbReference type="SUPFAM" id="SSF52172">
    <property type="entry name" value="CheY-like"/>
    <property type="match status" value="1"/>
</dbReference>
<dbReference type="Pfam" id="PF13185">
    <property type="entry name" value="GAF_2"/>
    <property type="match status" value="1"/>
</dbReference>
<proteinExistence type="predicted"/>
<organism evidence="7 8">
    <name type="scientific">Wenjunlia tyrosinilytica</name>
    <dbReference type="NCBI Taxonomy" id="1544741"/>
    <lineage>
        <taxon>Bacteria</taxon>
        <taxon>Bacillati</taxon>
        <taxon>Actinomycetota</taxon>
        <taxon>Actinomycetes</taxon>
        <taxon>Kitasatosporales</taxon>
        <taxon>Streptomycetaceae</taxon>
        <taxon>Wenjunlia</taxon>
    </lineage>
</organism>
<feature type="region of interest" description="Disordered" evidence="5">
    <location>
        <begin position="219"/>
        <end position="254"/>
    </location>
</feature>
<dbReference type="InterPro" id="IPR011006">
    <property type="entry name" value="CheY-like_superfamily"/>
</dbReference>
<dbReference type="SMART" id="SM01012">
    <property type="entry name" value="ANTAR"/>
    <property type="match status" value="1"/>
</dbReference>
<name>A0A917ZQW1_9ACTN</name>
<evidence type="ECO:0000256" key="5">
    <source>
        <dbReference type="SAM" id="MobiDB-lite"/>
    </source>
</evidence>
<reference evidence="7" key="2">
    <citation type="submission" date="2020-09" db="EMBL/GenBank/DDBJ databases">
        <authorList>
            <person name="Sun Q."/>
            <person name="Zhou Y."/>
        </authorList>
    </citation>
    <scope>NUCLEOTIDE SEQUENCE</scope>
    <source>
        <strain evidence="7">CGMCC 4.7201</strain>
    </source>
</reference>
<keyword evidence="8" id="KW-1185">Reference proteome</keyword>
<dbReference type="SMART" id="SM00065">
    <property type="entry name" value="GAF"/>
    <property type="match status" value="1"/>
</dbReference>
<dbReference type="SUPFAM" id="SSF55781">
    <property type="entry name" value="GAF domain-like"/>
    <property type="match status" value="1"/>
</dbReference>
<dbReference type="InterPro" id="IPR005561">
    <property type="entry name" value="ANTAR"/>
</dbReference>
<evidence type="ECO:0000313" key="8">
    <source>
        <dbReference type="Proteomes" id="UP000641932"/>
    </source>
</evidence>
<dbReference type="InterPro" id="IPR036388">
    <property type="entry name" value="WH-like_DNA-bd_sf"/>
</dbReference>
<dbReference type="PROSITE" id="PS50921">
    <property type="entry name" value="ANTAR"/>
    <property type="match status" value="1"/>
</dbReference>
<dbReference type="GO" id="GO:0003723">
    <property type="term" value="F:RNA binding"/>
    <property type="evidence" value="ECO:0007669"/>
    <property type="project" value="InterPro"/>
</dbReference>
<accession>A0A917ZQW1</accession>
<dbReference type="EMBL" id="BMMS01000010">
    <property type="protein sequence ID" value="GGO87718.1"/>
    <property type="molecule type" value="Genomic_DNA"/>
</dbReference>
<feature type="domain" description="ANTAR" evidence="6">
    <location>
        <begin position="155"/>
        <end position="216"/>
    </location>
</feature>
<evidence type="ECO:0000256" key="1">
    <source>
        <dbReference type="ARBA" id="ARBA00022679"/>
    </source>
</evidence>
<keyword evidence="4" id="KW-0804">Transcription</keyword>
<dbReference type="RefSeq" id="WP_189131850.1">
    <property type="nucleotide sequence ID" value="NZ_BMMS01000010.1"/>
</dbReference>
<dbReference type="InterPro" id="IPR003018">
    <property type="entry name" value="GAF"/>
</dbReference>
<keyword evidence="2" id="KW-0418">Kinase</keyword>
<dbReference type="GO" id="GO:0016301">
    <property type="term" value="F:kinase activity"/>
    <property type="evidence" value="ECO:0007669"/>
    <property type="project" value="UniProtKB-KW"/>
</dbReference>
<keyword evidence="3" id="KW-0805">Transcription regulation</keyword>
<dbReference type="AlphaFoldDB" id="A0A917ZQW1"/>
<sequence length="254" mass="27084">MELARMFADLAAALQSQEEMGRTLGEVVRIARTTVGCQHAGVTLRRPDGTVESAAATGEVVRACDQAQIETGEGPGLDAIDRGPVLRVHDMAAEDRWPKFAPRARDLGVGSMLACRLTAHRGIKASLNLYAARPAAFDESAVQLAEIFAAHASIALTNARLQETLESALRSRQTIGEATGLVMGRYRLGATQAFDVLVRASQHRNVKLRDIADEVLRDGPGALRRGGGRSTRHGGAREDGAREDGARPAAQDGE</sequence>
<dbReference type="PIRSF" id="PIRSF036625">
    <property type="entry name" value="GAF_ANTAR"/>
    <property type="match status" value="1"/>
</dbReference>
<feature type="compositionally biased region" description="Basic and acidic residues" evidence="5">
    <location>
        <begin position="235"/>
        <end position="246"/>
    </location>
</feature>
<gene>
    <name evidence="7" type="ORF">GCM10012280_26830</name>
</gene>
<keyword evidence="1" id="KW-0808">Transferase</keyword>